<feature type="domain" description="DJ-1/PfpI" evidence="1">
    <location>
        <begin position="11"/>
        <end position="168"/>
    </location>
</feature>
<dbReference type="RefSeq" id="WP_145891443.1">
    <property type="nucleotide sequence ID" value="NZ_CP032703.1"/>
</dbReference>
<name>A0A518XIW0_9GAMM</name>
<protein>
    <submittedName>
        <fullName evidence="2">DJ-1/PfpI family protein</fullName>
    </submittedName>
</protein>
<dbReference type="PANTHER" id="PTHR43130">
    <property type="entry name" value="ARAC-FAMILY TRANSCRIPTIONAL REGULATOR"/>
    <property type="match status" value="1"/>
</dbReference>
<dbReference type="InterPro" id="IPR052158">
    <property type="entry name" value="INH-QAR"/>
</dbReference>
<dbReference type="EMBL" id="CP032703">
    <property type="protein sequence ID" value="QDY44122.1"/>
    <property type="molecule type" value="Genomic_DNA"/>
</dbReference>
<dbReference type="Gene3D" id="3.40.50.880">
    <property type="match status" value="1"/>
</dbReference>
<keyword evidence="3" id="KW-1185">Reference proteome</keyword>
<dbReference type="InterPro" id="IPR002818">
    <property type="entry name" value="DJ-1/PfpI"/>
</dbReference>
<evidence type="ECO:0000259" key="1">
    <source>
        <dbReference type="Pfam" id="PF01965"/>
    </source>
</evidence>
<reference evidence="2 3" key="1">
    <citation type="submission" date="2018-10" db="EMBL/GenBank/DDBJ databases">
        <title>Genome Sequencing of Pantoea dispersa DSM 32899.</title>
        <authorList>
            <person name="Nawrath M."/>
            <person name="Ottenheim C."/>
            <person name="Wilm A."/>
            <person name="Zimmermann W."/>
            <person name="Wu J.C."/>
        </authorList>
    </citation>
    <scope>NUCLEOTIDE SEQUENCE [LARGE SCALE GENOMIC DNA]</scope>
    <source>
        <strain evidence="2 3">DSM 32899</strain>
        <plasmid evidence="2 3">unnamed1</plasmid>
    </source>
</reference>
<dbReference type="OrthoDB" id="9803764at2"/>
<dbReference type="KEGG" id="pdis:D8B20_19625"/>
<sequence length="233" mass="25031">MSDSATTAIGLLLFPALTQLDLTGPFEVFARAPHTQVHLIWKTLESVTSDRGMKLQPTTTFATCPALDVICVPGGPGQIDLMADEEVLTFLRRQSEQVRYVTSVCTGSLVLGAAGLLTGYQATTHWASLDQLALLGAQPVAERVVRDRNRITGAGVTSGIDFALNVVAELYGSEVAQDLQLQMEYDPAPPFATGSPRTATPAQLEKVRTQIAPFIEKRRMATVNAAAKLHTLP</sequence>
<accession>A0A518XIW0</accession>
<dbReference type="Proteomes" id="UP000319411">
    <property type="component" value="Plasmid unnamed1"/>
</dbReference>
<evidence type="ECO:0000313" key="2">
    <source>
        <dbReference type="EMBL" id="QDY44122.1"/>
    </source>
</evidence>
<proteinExistence type="predicted"/>
<geneLocation type="plasmid" evidence="2 3">
    <name>unnamed1</name>
</geneLocation>
<dbReference type="SUPFAM" id="SSF52317">
    <property type="entry name" value="Class I glutamine amidotransferase-like"/>
    <property type="match status" value="1"/>
</dbReference>
<organism evidence="2 3">
    <name type="scientific">Candidatus Pantoea soli</name>
    <dbReference type="NCBI Taxonomy" id="3098669"/>
    <lineage>
        <taxon>Bacteria</taxon>
        <taxon>Pseudomonadati</taxon>
        <taxon>Pseudomonadota</taxon>
        <taxon>Gammaproteobacteria</taxon>
        <taxon>Enterobacterales</taxon>
        <taxon>Erwiniaceae</taxon>
        <taxon>Pantoea</taxon>
    </lineage>
</organism>
<dbReference type="AlphaFoldDB" id="A0A518XIW0"/>
<dbReference type="Pfam" id="PF01965">
    <property type="entry name" value="DJ-1_PfpI"/>
    <property type="match status" value="1"/>
</dbReference>
<evidence type="ECO:0000313" key="3">
    <source>
        <dbReference type="Proteomes" id="UP000319411"/>
    </source>
</evidence>
<dbReference type="CDD" id="cd03139">
    <property type="entry name" value="GATase1_PfpI_2"/>
    <property type="match status" value="1"/>
</dbReference>
<gene>
    <name evidence="2" type="ORF">D8B20_19625</name>
</gene>
<dbReference type="PANTHER" id="PTHR43130:SF2">
    <property type="entry name" value="DJ-1_PFPI DOMAIN-CONTAINING PROTEIN"/>
    <property type="match status" value="1"/>
</dbReference>
<dbReference type="GO" id="GO:0006355">
    <property type="term" value="P:regulation of DNA-templated transcription"/>
    <property type="evidence" value="ECO:0007669"/>
    <property type="project" value="TreeGrafter"/>
</dbReference>
<keyword evidence="2" id="KW-0614">Plasmid</keyword>
<dbReference type="InterPro" id="IPR029062">
    <property type="entry name" value="Class_I_gatase-like"/>
</dbReference>